<reference evidence="3" key="1">
    <citation type="journal article" date="2014" name="Int. J. Syst. Evol. Microbiol.">
        <title>Complete genome sequence of Corynebacterium casei LMG S-19264T (=DSM 44701T), isolated from a smear-ripened cheese.</title>
        <authorList>
            <consortium name="US DOE Joint Genome Institute (JGI-PGF)"/>
            <person name="Walter F."/>
            <person name="Albersmeier A."/>
            <person name="Kalinowski J."/>
            <person name="Ruckert C."/>
        </authorList>
    </citation>
    <scope>NUCLEOTIDE SEQUENCE</scope>
    <source>
        <strain evidence="3">CGMCC 1.15493</strain>
    </source>
</reference>
<dbReference type="Pfam" id="PF07987">
    <property type="entry name" value="DUF1775"/>
    <property type="match status" value="1"/>
</dbReference>
<accession>A0A916YBJ0</accession>
<proteinExistence type="predicted"/>
<protein>
    <recommendedName>
        <fullName evidence="2">YncI copper-binding domain-containing protein</fullName>
    </recommendedName>
</protein>
<dbReference type="Proteomes" id="UP000613160">
    <property type="component" value="Unassembled WGS sequence"/>
</dbReference>
<dbReference type="Gene3D" id="2.60.40.2230">
    <property type="entry name" value="Uncharacterised protein YcnI-like PF07987, DUF1775"/>
    <property type="match status" value="1"/>
</dbReference>
<organism evidence="3 4">
    <name type="scientific">Aureimonas glaciei</name>
    <dbReference type="NCBI Taxonomy" id="1776957"/>
    <lineage>
        <taxon>Bacteria</taxon>
        <taxon>Pseudomonadati</taxon>
        <taxon>Pseudomonadota</taxon>
        <taxon>Alphaproteobacteria</taxon>
        <taxon>Hyphomicrobiales</taxon>
        <taxon>Aurantimonadaceae</taxon>
        <taxon>Aureimonas</taxon>
    </lineage>
</organism>
<evidence type="ECO:0000313" key="3">
    <source>
        <dbReference type="EMBL" id="GGD37812.1"/>
    </source>
</evidence>
<dbReference type="CDD" id="cd08545">
    <property type="entry name" value="YcnI_like"/>
    <property type="match status" value="1"/>
</dbReference>
<comment type="caution">
    <text evidence="3">The sequence shown here is derived from an EMBL/GenBank/DDBJ whole genome shotgun (WGS) entry which is preliminary data.</text>
</comment>
<dbReference type="InterPro" id="IPR038507">
    <property type="entry name" value="YcnI-like_sf"/>
</dbReference>
<dbReference type="EMBL" id="BMJJ01000014">
    <property type="protein sequence ID" value="GGD37812.1"/>
    <property type="molecule type" value="Genomic_DNA"/>
</dbReference>
<keyword evidence="4" id="KW-1185">Reference proteome</keyword>
<dbReference type="AlphaFoldDB" id="A0A916YBJ0"/>
<gene>
    <name evidence="3" type="ORF">GCM10011335_45680</name>
</gene>
<evidence type="ECO:0000313" key="4">
    <source>
        <dbReference type="Proteomes" id="UP000613160"/>
    </source>
</evidence>
<dbReference type="InterPro" id="IPR012533">
    <property type="entry name" value="YcnI-copper_dom"/>
</dbReference>
<feature type="region of interest" description="Disordered" evidence="1">
    <location>
        <begin position="85"/>
        <end position="111"/>
    </location>
</feature>
<reference evidence="3" key="2">
    <citation type="submission" date="2020-09" db="EMBL/GenBank/DDBJ databases">
        <authorList>
            <person name="Sun Q."/>
            <person name="Zhou Y."/>
        </authorList>
    </citation>
    <scope>NUCLEOTIDE SEQUENCE</scope>
    <source>
        <strain evidence="3">CGMCC 1.15493</strain>
    </source>
</reference>
<evidence type="ECO:0000259" key="2">
    <source>
        <dbReference type="Pfam" id="PF07987"/>
    </source>
</evidence>
<feature type="domain" description="YncI copper-binding" evidence="2">
    <location>
        <begin position="2"/>
        <end position="103"/>
    </location>
</feature>
<evidence type="ECO:0000256" key="1">
    <source>
        <dbReference type="SAM" id="MobiDB-lite"/>
    </source>
</evidence>
<name>A0A916YBJ0_9HYPH</name>
<sequence length="111" mass="12650">MKPMPKAGWELTTKVEPYSEPVKYYDQTLKEGVREIAWTGGKLPDDWYDEFVFRARLPKAESGTVIRFPIVQECEGATVRWIEVPTEGQDSHDLEEPAPEVTITPAASHHH</sequence>